<evidence type="ECO:0000313" key="6">
    <source>
        <dbReference type="EMBL" id="MEA5363022.1"/>
    </source>
</evidence>
<dbReference type="InterPro" id="IPR009057">
    <property type="entry name" value="Homeodomain-like_sf"/>
</dbReference>
<evidence type="ECO:0000313" key="7">
    <source>
        <dbReference type="Proteomes" id="UP001304298"/>
    </source>
</evidence>
<dbReference type="Gene3D" id="1.10.357.10">
    <property type="entry name" value="Tetracycline Repressor, domain 2"/>
    <property type="match status" value="1"/>
</dbReference>
<name>A0ABU5R9V4_9PSEU</name>
<dbReference type="EMBL" id="JAYFSI010000006">
    <property type="protein sequence ID" value="MEA5363022.1"/>
    <property type="molecule type" value="Genomic_DNA"/>
</dbReference>
<feature type="domain" description="HTH tetR-type" evidence="5">
    <location>
        <begin position="11"/>
        <end position="71"/>
    </location>
</feature>
<protein>
    <submittedName>
        <fullName evidence="6">TetR family transcriptional regulator</fullName>
    </submittedName>
</protein>
<dbReference type="Proteomes" id="UP001304298">
    <property type="component" value="Unassembled WGS sequence"/>
</dbReference>
<keyword evidence="3" id="KW-0804">Transcription</keyword>
<gene>
    <name evidence="6" type="ORF">VA596_26060</name>
</gene>
<evidence type="ECO:0000256" key="2">
    <source>
        <dbReference type="ARBA" id="ARBA00023125"/>
    </source>
</evidence>
<feature type="DNA-binding region" description="H-T-H motif" evidence="4">
    <location>
        <begin position="34"/>
        <end position="53"/>
    </location>
</feature>
<evidence type="ECO:0000256" key="1">
    <source>
        <dbReference type="ARBA" id="ARBA00023015"/>
    </source>
</evidence>
<dbReference type="InterPro" id="IPR050109">
    <property type="entry name" value="HTH-type_TetR-like_transc_reg"/>
</dbReference>
<keyword evidence="7" id="KW-1185">Reference proteome</keyword>
<dbReference type="PRINTS" id="PR00455">
    <property type="entry name" value="HTHTETR"/>
</dbReference>
<dbReference type="PANTHER" id="PTHR30055:SF234">
    <property type="entry name" value="HTH-TYPE TRANSCRIPTIONAL REGULATOR BETI"/>
    <property type="match status" value="1"/>
</dbReference>
<evidence type="ECO:0000259" key="5">
    <source>
        <dbReference type="PROSITE" id="PS50977"/>
    </source>
</evidence>
<dbReference type="PROSITE" id="PS50977">
    <property type="entry name" value="HTH_TETR_2"/>
    <property type="match status" value="1"/>
</dbReference>
<accession>A0ABU5R9V4</accession>
<evidence type="ECO:0000256" key="3">
    <source>
        <dbReference type="ARBA" id="ARBA00023163"/>
    </source>
</evidence>
<dbReference type="InterPro" id="IPR001647">
    <property type="entry name" value="HTH_TetR"/>
</dbReference>
<dbReference type="PANTHER" id="PTHR30055">
    <property type="entry name" value="HTH-TYPE TRANSCRIPTIONAL REGULATOR RUTR"/>
    <property type="match status" value="1"/>
</dbReference>
<sequence length="208" mass="22743">MHEGLRERKKREARQHISDVATRLFAERGFEAVTVVEIAEAAGVAKATVTNYFPRKEDLLLDLQAEAERLLVDALRERPPGQPAVEAVRTLMHRLLAQRHVLSTAAPGMARFGRLIAESPALLSRAREQREHLESAATRRLTEETGDPVRADLVARLLLATATTVVVTPIRRLVAGEPATAVAADQKQVIDEAFDLLAAGISTFGSET</sequence>
<keyword evidence="2 4" id="KW-0238">DNA-binding</keyword>
<keyword evidence="1" id="KW-0805">Transcription regulation</keyword>
<dbReference type="Pfam" id="PF00440">
    <property type="entry name" value="TetR_N"/>
    <property type="match status" value="1"/>
</dbReference>
<evidence type="ECO:0000256" key="4">
    <source>
        <dbReference type="PROSITE-ProRule" id="PRU00335"/>
    </source>
</evidence>
<dbReference type="SUPFAM" id="SSF46689">
    <property type="entry name" value="Homeodomain-like"/>
    <property type="match status" value="1"/>
</dbReference>
<dbReference type="RefSeq" id="WP_323330778.1">
    <property type="nucleotide sequence ID" value="NZ_JAYFSI010000006.1"/>
</dbReference>
<comment type="caution">
    <text evidence="6">The sequence shown here is derived from an EMBL/GenBank/DDBJ whole genome shotgun (WGS) entry which is preliminary data.</text>
</comment>
<proteinExistence type="predicted"/>
<reference evidence="6 7" key="1">
    <citation type="submission" date="2023-12" db="EMBL/GenBank/DDBJ databases">
        <title>Amycolatopsis sp. V23-08.</title>
        <authorList>
            <person name="Somphong A."/>
        </authorList>
    </citation>
    <scope>NUCLEOTIDE SEQUENCE [LARGE SCALE GENOMIC DNA]</scope>
    <source>
        <strain evidence="6 7">V23-08</strain>
    </source>
</reference>
<dbReference type="Gene3D" id="1.10.10.60">
    <property type="entry name" value="Homeodomain-like"/>
    <property type="match status" value="1"/>
</dbReference>
<organism evidence="6 7">
    <name type="scientific">Amycolatopsis heterodermiae</name>
    <dbReference type="NCBI Taxonomy" id="3110235"/>
    <lineage>
        <taxon>Bacteria</taxon>
        <taxon>Bacillati</taxon>
        <taxon>Actinomycetota</taxon>
        <taxon>Actinomycetes</taxon>
        <taxon>Pseudonocardiales</taxon>
        <taxon>Pseudonocardiaceae</taxon>
        <taxon>Amycolatopsis</taxon>
    </lineage>
</organism>